<evidence type="ECO:0000256" key="1">
    <source>
        <dbReference type="ARBA" id="ARBA00023015"/>
    </source>
</evidence>
<dbReference type="PROSITE" id="PS50043">
    <property type="entry name" value="HTH_LUXR_2"/>
    <property type="match status" value="1"/>
</dbReference>
<protein>
    <submittedName>
        <fullName evidence="6">Response regulator transcription factor</fullName>
    </submittedName>
</protein>
<dbReference type="Pfam" id="PF00196">
    <property type="entry name" value="GerE"/>
    <property type="match status" value="1"/>
</dbReference>
<comment type="caution">
    <text evidence="6">The sequence shown here is derived from an EMBL/GenBank/DDBJ whole genome shotgun (WGS) entry which is preliminary data.</text>
</comment>
<dbReference type="Proteomes" id="UP001596435">
    <property type="component" value="Unassembled WGS sequence"/>
</dbReference>
<keyword evidence="1" id="KW-0805">Transcription regulation</keyword>
<dbReference type="SMART" id="SM00421">
    <property type="entry name" value="HTH_LUXR"/>
    <property type="match status" value="1"/>
</dbReference>
<keyword evidence="3" id="KW-0804">Transcription</keyword>
<feature type="compositionally biased region" description="Low complexity" evidence="4">
    <location>
        <begin position="14"/>
        <end position="27"/>
    </location>
</feature>
<feature type="region of interest" description="Disordered" evidence="4">
    <location>
        <begin position="14"/>
        <end position="35"/>
    </location>
</feature>
<accession>A0ABW2G9A6</accession>
<dbReference type="EMBL" id="JBHTAJ010000081">
    <property type="protein sequence ID" value="MFC7183908.1"/>
    <property type="molecule type" value="Genomic_DNA"/>
</dbReference>
<proteinExistence type="predicted"/>
<evidence type="ECO:0000256" key="3">
    <source>
        <dbReference type="ARBA" id="ARBA00023163"/>
    </source>
</evidence>
<dbReference type="SUPFAM" id="SSF46894">
    <property type="entry name" value="C-terminal effector domain of the bipartite response regulators"/>
    <property type="match status" value="1"/>
</dbReference>
<dbReference type="RefSeq" id="WP_380232534.1">
    <property type="nucleotide sequence ID" value="NZ_JBHSVH010000002.1"/>
</dbReference>
<dbReference type="InterPro" id="IPR000792">
    <property type="entry name" value="Tscrpt_reg_LuxR_C"/>
</dbReference>
<dbReference type="InterPro" id="IPR036388">
    <property type="entry name" value="WH-like_DNA-bd_sf"/>
</dbReference>
<dbReference type="Gene3D" id="1.10.10.10">
    <property type="entry name" value="Winged helix-like DNA-binding domain superfamily/Winged helix DNA-binding domain"/>
    <property type="match status" value="1"/>
</dbReference>
<name>A0ABW2G9A6_9ACTN</name>
<evidence type="ECO:0000313" key="7">
    <source>
        <dbReference type="Proteomes" id="UP001596435"/>
    </source>
</evidence>
<feature type="domain" description="HTH luxR-type" evidence="5">
    <location>
        <begin position="161"/>
        <end position="226"/>
    </location>
</feature>
<dbReference type="CDD" id="cd06170">
    <property type="entry name" value="LuxR_C_like"/>
    <property type="match status" value="1"/>
</dbReference>
<organism evidence="6 7">
    <name type="scientific">Kitasatospora paranensis</name>
    <dbReference type="NCBI Taxonomy" id="258053"/>
    <lineage>
        <taxon>Bacteria</taxon>
        <taxon>Bacillati</taxon>
        <taxon>Actinomycetota</taxon>
        <taxon>Actinomycetes</taxon>
        <taxon>Kitasatosporales</taxon>
        <taxon>Streptomycetaceae</taxon>
        <taxon>Kitasatospora</taxon>
    </lineage>
</organism>
<keyword evidence="7" id="KW-1185">Reference proteome</keyword>
<dbReference type="PANTHER" id="PTHR44688:SF16">
    <property type="entry name" value="DNA-BINDING TRANSCRIPTIONAL ACTIVATOR DEVR_DOSR"/>
    <property type="match status" value="1"/>
</dbReference>
<keyword evidence="2" id="KW-0238">DNA-binding</keyword>
<dbReference type="InterPro" id="IPR016032">
    <property type="entry name" value="Sig_transdc_resp-reg_C-effctor"/>
</dbReference>
<dbReference type="PRINTS" id="PR00038">
    <property type="entry name" value="HTHLUXR"/>
</dbReference>
<evidence type="ECO:0000256" key="4">
    <source>
        <dbReference type="SAM" id="MobiDB-lite"/>
    </source>
</evidence>
<reference evidence="7" key="1">
    <citation type="journal article" date="2019" name="Int. J. Syst. Evol. Microbiol.">
        <title>The Global Catalogue of Microorganisms (GCM) 10K type strain sequencing project: providing services to taxonomists for standard genome sequencing and annotation.</title>
        <authorList>
            <consortium name="The Broad Institute Genomics Platform"/>
            <consortium name="The Broad Institute Genome Sequencing Center for Infectious Disease"/>
            <person name="Wu L."/>
            <person name="Ma J."/>
        </authorList>
    </citation>
    <scope>NUCLEOTIDE SEQUENCE [LARGE SCALE GENOMIC DNA]</scope>
    <source>
        <strain evidence="7">CGMCC 1.12859</strain>
    </source>
</reference>
<dbReference type="PANTHER" id="PTHR44688">
    <property type="entry name" value="DNA-BINDING TRANSCRIPTIONAL ACTIVATOR DEVR_DOSR"/>
    <property type="match status" value="1"/>
</dbReference>
<evidence type="ECO:0000313" key="6">
    <source>
        <dbReference type="EMBL" id="MFC7183908.1"/>
    </source>
</evidence>
<evidence type="ECO:0000256" key="2">
    <source>
        <dbReference type="ARBA" id="ARBA00023125"/>
    </source>
</evidence>
<sequence length="228" mass="22870">MTILAERAPLAVLPRTAAPPTAADRPGGPQPGSPQVYVAAGPGAARVAALLGRAGIAASPRPALGADTVWVAAGTGVEEALRAGSGAGRRRLLVVCDTVTPGGLRLAIRAGAAAVLRSADLTPAQLAAAVHGAHHGDGRMPYAALTQLLAGAGTAGPRPEAPTAGSPLTARQTAVLDLMADGHGNAVIARTLCCSEHTVKNVIYELMARLQARNRAHAVAHAVRHGLI</sequence>
<gene>
    <name evidence="6" type="ORF">ACFQMG_30610</name>
</gene>
<evidence type="ECO:0000259" key="5">
    <source>
        <dbReference type="PROSITE" id="PS50043"/>
    </source>
</evidence>